<dbReference type="Pfam" id="PF02949">
    <property type="entry name" value="7tm_6"/>
    <property type="match status" value="1"/>
</dbReference>
<evidence type="ECO:0000256" key="8">
    <source>
        <dbReference type="ARBA" id="ARBA00023170"/>
    </source>
</evidence>
<dbReference type="PANTHER" id="PTHR21137:SF35">
    <property type="entry name" value="ODORANT RECEPTOR 19A-RELATED"/>
    <property type="match status" value="1"/>
</dbReference>
<accession>A0A410HWR1</accession>
<evidence type="ECO:0000256" key="3">
    <source>
        <dbReference type="ARBA" id="ARBA00022606"/>
    </source>
</evidence>
<dbReference type="GO" id="GO:0007165">
    <property type="term" value="P:signal transduction"/>
    <property type="evidence" value="ECO:0007669"/>
    <property type="project" value="UniProtKB-KW"/>
</dbReference>
<evidence type="ECO:0000256" key="2">
    <source>
        <dbReference type="ARBA" id="ARBA00022475"/>
    </source>
</evidence>
<reference evidence="10" key="1">
    <citation type="submission" date="2018-04" db="EMBL/GenBank/DDBJ databases">
        <title>Identification and expression profiles of candidate chemosensory membrane proteins in the band-winged grasshopper, Oedaleus asiaticus.</title>
        <authorList>
            <person name="Zhou Y."/>
            <person name="Pang B."/>
        </authorList>
    </citation>
    <scope>NUCLEOTIDE SEQUENCE</scope>
</reference>
<keyword evidence="6" id="KW-1133">Transmembrane helix</keyword>
<dbReference type="InterPro" id="IPR004117">
    <property type="entry name" value="7tm6_olfct_rcpt"/>
</dbReference>
<keyword evidence="8 10" id="KW-0675">Receptor</keyword>
<keyword evidence="3" id="KW-0716">Sensory transduction</keyword>
<proteinExistence type="evidence at transcript level"/>
<dbReference type="GO" id="GO:0005549">
    <property type="term" value="F:odorant binding"/>
    <property type="evidence" value="ECO:0007669"/>
    <property type="project" value="InterPro"/>
</dbReference>
<evidence type="ECO:0000313" key="10">
    <source>
        <dbReference type="EMBL" id="QAB43918.1"/>
    </source>
</evidence>
<dbReference type="GO" id="GO:0004984">
    <property type="term" value="F:olfactory receptor activity"/>
    <property type="evidence" value="ECO:0007669"/>
    <property type="project" value="InterPro"/>
</dbReference>
<evidence type="ECO:0000256" key="6">
    <source>
        <dbReference type="ARBA" id="ARBA00022989"/>
    </source>
</evidence>
<comment type="subcellular location">
    <subcellularLocation>
        <location evidence="1">Cell membrane</location>
        <topology evidence="1">Multi-pass membrane protein</topology>
    </subcellularLocation>
</comment>
<keyword evidence="2" id="KW-1003">Cell membrane</keyword>
<organism evidence="10">
    <name type="scientific">Oedaleus asiaticus</name>
    <dbReference type="NCBI Taxonomy" id="244712"/>
    <lineage>
        <taxon>Eukaryota</taxon>
        <taxon>Metazoa</taxon>
        <taxon>Ecdysozoa</taxon>
        <taxon>Arthropoda</taxon>
        <taxon>Hexapoda</taxon>
        <taxon>Insecta</taxon>
        <taxon>Pterygota</taxon>
        <taxon>Neoptera</taxon>
        <taxon>Polyneoptera</taxon>
        <taxon>Orthoptera</taxon>
        <taxon>Caelifera</taxon>
        <taxon>Acrididea</taxon>
        <taxon>Acridomorpha</taxon>
        <taxon>Acridoidea</taxon>
        <taxon>Acrididae</taxon>
        <taxon>Oedipodinae</taxon>
        <taxon>Oedaleus</taxon>
    </lineage>
</organism>
<name>A0A410HWR1_9ORTH</name>
<evidence type="ECO:0000256" key="5">
    <source>
        <dbReference type="ARBA" id="ARBA00022725"/>
    </source>
</evidence>
<sequence>MFYELFLYCWYGNELLSESERLRTSAYACGWEGSGAGFLRSLRVVMARLQRPLCLTAGKFHRISRETFLLLLNGSYSYFALLHQMNDH</sequence>
<evidence type="ECO:0000256" key="1">
    <source>
        <dbReference type="ARBA" id="ARBA00004651"/>
    </source>
</evidence>
<dbReference type="GO" id="GO:0005886">
    <property type="term" value="C:plasma membrane"/>
    <property type="evidence" value="ECO:0007669"/>
    <property type="project" value="UniProtKB-SubCell"/>
</dbReference>
<evidence type="ECO:0000256" key="4">
    <source>
        <dbReference type="ARBA" id="ARBA00022692"/>
    </source>
</evidence>
<dbReference type="AlphaFoldDB" id="A0A410HWR1"/>
<keyword evidence="4" id="KW-0812">Transmembrane</keyword>
<dbReference type="PANTHER" id="PTHR21137">
    <property type="entry name" value="ODORANT RECEPTOR"/>
    <property type="match status" value="1"/>
</dbReference>
<keyword evidence="9" id="KW-0807">Transducer</keyword>
<evidence type="ECO:0000256" key="7">
    <source>
        <dbReference type="ARBA" id="ARBA00023136"/>
    </source>
</evidence>
<keyword evidence="5" id="KW-0552">Olfaction</keyword>
<protein>
    <submittedName>
        <fullName evidence="10">Olfactory receptor OR39</fullName>
    </submittedName>
</protein>
<dbReference type="EMBL" id="MH196311">
    <property type="protein sequence ID" value="QAB43918.1"/>
    <property type="molecule type" value="mRNA"/>
</dbReference>
<keyword evidence="7" id="KW-0472">Membrane</keyword>
<evidence type="ECO:0000256" key="9">
    <source>
        <dbReference type="ARBA" id="ARBA00023224"/>
    </source>
</evidence>